<dbReference type="PANTHER" id="PTHR12630">
    <property type="entry name" value="N-LINKED OLIGOSACCHARIDE PROCESSING"/>
    <property type="match status" value="1"/>
</dbReference>
<accession>A0A9P5SCU0</accession>
<dbReference type="InterPro" id="IPR028146">
    <property type="entry name" value="PRKCSH_N"/>
</dbReference>
<evidence type="ECO:0000256" key="4">
    <source>
        <dbReference type="ARBA" id="ARBA00023157"/>
    </source>
</evidence>
<protein>
    <recommendedName>
        <fullName evidence="1">Glucosidase 2 subunit beta</fullName>
    </recommendedName>
</protein>
<evidence type="ECO:0000313" key="9">
    <source>
        <dbReference type="EMBL" id="KAF9325374.1"/>
    </source>
</evidence>
<dbReference type="GO" id="GO:0006491">
    <property type="term" value="P:N-glycan processing"/>
    <property type="evidence" value="ECO:0007669"/>
    <property type="project" value="TreeGrafter"/>
</dbReference>
<feature type="region of interest" description="Disordered" evidence="6">
    <location>
        <begin position="275"/>
        <end position="294"/>
    </location>
</feature>
<keyword evidence="4" id="KW-1015">Disulfide bond</keyword>
<proteinExistence type="predicted"/>
<keyword evidence="2 7" id="KW-0732">Signal</keyword>
<dbReference type="InterPro" id="IPR036607">
    <property type="entry name" value="PRKCSH"/>
</dbReference>
<evidence type="ECO:0000256" key="2">
    <source>
        <dbReference type="ARBA" id="ARBA00022729"/>
    </source>
</evidence>
<dbReference type="SUPFAM" id="SSF50911">
    <property type="entry name" value="Mannose 6-phosphate receptor domain"/>
    <property type="match status" value="1"/>
</dbReference>
<dbReference type="GO" id="GO:0017177">
    <property type="term" value="C:glucosidase II complex"/>
    <property type="evidence" value="ECO:0007669"/>
    <property type="project" value="TreeGrafter"/>
</dbReference>
<keyword evidence="5" id="KW-0175">Coiled coil</keyword>
<name>A0A9P5SCU0_9FUNG</name>
<feature type="region of interest" description="Disordered" evidence="6">
    <location>
        <begin position="528"/>
        <end position="553"/>
    </location>
</feature>
<dbReference type="InterPro" id="IPR044865">
    <property type="entry name" value="MRH_dom"/>
</dbReference>
<comment type="caution">
    <text evidence="9">The sequence shown here is derived from an EMBL/GenBank/DDBJ whole genome shotgun (WGS) entry which is preliminary data.</text>
</comment>
<feature type="coiled-coil region" evidence="5">
    <location>
        <begin position="173"/>
        <end position="251"/>
    </location>
</feature>
<dbReference type="EMBL" id="JAAAUY010000934">
    <property type="protein sequence ID" value="KAF9325374.1"/>
    <property type="molecule type" value="Genomic_DNA"/>
</dbReference>
<evidence type="ECO:0000313" key="10">
    <source>
        <dbReference type="Proteomes" id="UP000696485"/>
    </source>
</evidence>
<evidence type="ECO:0000256" key="7">
    <source>
        <dbReference type="SAM" id="SignalP"/>
    </source>
</evidence>
<dbReference type="Pfam" id="PF12999">
    <property type="entry name" value="PRKCSH-like"/>
    <property type="match status" value="1"/>
</dbReference>
<dbReference type="Gene3D" id="2.70.130.10">
    <property type="entry name" value="Mannose-6-phosphate receptor binding domain"/>
    <property type="match status" value="1"/>
</dbReference>
<sequence>MKTRSAIPLVATLTWCLSVATAEADSSNKLRGVAPSDLQRYIPNEKGHWTCLDSSKTISFSAVNDDYCDCLDGSDEPGTSACGNGLFYCANEGHIPTRIKTSRVNDGVCDPDCCDGSDEYSGLVECPNVCEEVGAVAKQERARLQLIQQEGSKLRKDYIDFGKAAKAKMVLDLAQFHAQTEDLERAVEEAKKILDAATLAQEKYHEGSKGDREASRREQLAPLIQEQASRLARAKNVRNKLRATLQNLKENYNKNYHDTAVKNTITGFDDYITGLGEDHESEASTDEEQVDPTEYSITPDERINNLMDQTYVIQREIGTLYDLLDNMSREYNTENNDEAVQVSVKVVEEFSTTWVTDRQEFGDEAALEVPAELTDESPEAEKLKDDADVAQSAFDEASDRRTQVQDGIRDIENKMKADLGKDEAFAKLFDECFDFKDIEYTYSVCLFGDANQRSHSTTFLGKFSHWEGANYDVQVYSGGTKCWNGPDRSVKLVMTCGTQNEIISVAEPAKCEYVFRFQTPAVCPVLPEHENEASTPVDTEEEAPPKHTRHDEL</sequence>
<dbReference type="InterPro" id="IPR039794">
    <property type="entry name" value="Gtb1-like"/>
</dbReference>
<dbReference type="Pfam" id="PF13015">
    <property type="entry name" value="PRKCSH_1"/>
    <property type="match status" value="1"/>
</dbReference>
<feature type="domain" description="MRH" evidence="8">
    <location>
        <begin position="430"/>
        <end position="525"/>
    </location>
</feature>
<evidence type="ECO:0000256" key="1">
    <source>
        <dbReference type="ARBA" id="ARBA00022387"/>
    </source>
</evidence>
<dbReference type="AlphaFoldDB" id="A0A9P5SCU0"/>
<feature type="chain" id="PRO_5040386183" description="Glucosidase 2 subunit beta" evidence="7">
    <location>
        <begin position="25"/>
        <end position="553"/>
    </location>
</feature>
<dbReference type="Proteomes" id="UP000696485">
    <property type="component" value="Unassembled WGS sequence"/>
</dbReference>
<evidence type="ECO:0000259" key="8">
    <source>
        <dbReference type="PROSITE" id="PS51914"/>
    </source>
</evidence>
<dbReference type="PANTHER" id="PTHR12630:SF1">
    <property type="entry name" value="GLUCOSIDASE 2 SUBUNIT BETA"/>
    <property type="match status" value="1"/>
</dbReference>
<dbReference type="PROSITE" id="PS51914">
    <property type="entry name" value="MRH"/>
    <property type="match status" value="1"/>
</dbReference>
<dbReference type="InterPro" id="IPR009011">
    <property type="entry name" value="Man6P_isomerase_rcpt-bd_dom_sf"/>
</dbReference>
<feature type="signal peptide" evidence="7">
    <location>
        <begin position="1"/>
        <end position="24"/>
    </location>
</feature>
<evidence type="ECO:0000256" key="5">
    <source>
        <dbReference type="SAM" id="Coils"/>
    </source>
</evidence>
<reference evidence="9" key="1">
    <citation type="journal article" date="2020" name="Fungal Divers.">
        <title>Resolving the Mortierellaceae phylogeny through synthesis of multi-gene phylogenetics and phylogenomics.</title>
        <authorList>
            <person name="Vandepol N."/>
            <person name="Liber J."/>
            <person name="Desiro A."/>
            <person name="Na H."/>
            <person name="Kennedy M."/>
            <person name="Barry K."/>
            <person name="Grigoriev I.V."/>
            <person name="Miller A.N."/>
            <person name="O'Donnell K."/>
            <person name="Stajich J.E."/>
            <person name="Bonito G."/>
        </authorList>
    </citation>
    <scope>NUCLEOTIDE SEQUENCE</scope>
    <source>
        <strain evidence="9">NVP1</strain>
    </source>
</reference>
<evidence type="ECO:0000256" key="6">
    <source>
        <dbReference type="SAM" id="MobiDB-lite"/>
    </source>
</evidence>
<keyword evidence="10" id="KW-1185">Reference proteome</keyword>
<keyword evidence="3" id="KW-0256">Endoplasmic reticulum</keyword>
<organism evidence="9 10">
    <name type="scientific">Podila minutissima</name>
    <dbReference type="NCBI Taxonomy" id="64525"/>
    <lineage>
        <taxon>Eukaryota</taxon>
        <taxon>Fungi</taxon>
        <taxon>Fungi incertae sedis</taxon>
        <taxon>Mucoromycota</taxon>
        <taxon>Mortierellomycotina</taxon>
        <taxon>Mortierellomycetes</taxon>
        <taxon>Mortierellales</taxon>
        <taxon>Mortierellaceae</taxon>
        <taxon>Podila</taxon>
    </lineage>
</organism>
<gene>
    <name evidence="9" type="ORF">BG006_011144</name>
</gene>
<feature type="compositionally biased region" description="Basic and acidic residues" evidence="6">
    <location>
        <begin position="543"/>
        <end position="553"/>
    </location>
</feature>
<evidence type="ECO:0000256" key="3">
    <source>
        <dbReference type="ARBA" id="ARBA00022824"/>
    </source>
</evidence>